<dbReference type="AlphaFoldDB" id="A0A4W5KWI5"/>
<evidence type="ECO:0000313" key="2">
    <source>
        <dbReference type="Ensembl" id="ENSHHUP00000021087.1"/>
    </source>
</evidence>
<dbReference type="Proteomes" id="UP000314982">
    <property type="component" value="Unassembled WGS sequence"/>
</dbReference>
<dbReference type="InterPro" id="IPR013783">
    <property type="entry name" value="Ig-like_fold"/>
</dbReference>
<dbReference type="InterPro" id="IPR003961">
    <property type="entry name" value="FN3_dom"/>
</dbReference>
<sequence length="77" mass="8615">CCFCSLTSDHDSEAKRVQEVLSAIDKPQVSNVHARGARLSWAPPVGLVNRFSNSQSLTYEVSLSDKGRDGKYRLIYR</sequence>
<evidence type="ECO:0000313" key="3">
    <source>
        <dbReference type="Proteomes" id="UP000314982"/>
    </source>
</evidence>
<dbReference type="Gene3D" id="2.60.40.10">
    <property type="entry name" value="Immunoglobulins"/>
    <property type="match status" value="1"/>
</dbReference>
<reference evidence="2" key="2">
    <citation type="submission" date="2025-08" db="UniProtKB">
        <authorList>
            <consortium name="Ensembl"/>
        </authorList>
    </citation>
    <scope>IDENTIFICATION</scope>
</reference>
<evidence type="ECO:0000259" key="1">
    <source>
        <dbReference type="PROSITE" id="PS50853"/>
    </source>
</evidence>
<protein>
    <recommendedName>
        <fullName evidence="1">Fibronectin type-III domain-containing protein</fullName>
    </recommendedName>
</protein>
<dbReference type="Ensembl" id="ENSHHUT00000021879.1">
    <property type="protein sequence ID" value="ENSHHUP00000021087.1"/>
    <property type="gene ID" value="ENSHHUG00000013218.1"/>
</dbReference>
<keyword evidence="3" id="KW-1185">Reference proteome</keyword>
<dbReference type="InterPro" id="IPR036116">
    <property type="entry name" value="FN3_sf"/>
</dbReference>
<dbReference type="SUPFAM" id="SSF49265">
    <property type="entry name" value="Fibronectin type III"/>
    <property type="match status" value="1"/>
</dbReference>
<dbReference type="GeneTree" id="ENSGT00940000157005"/>
<proteinExistence type="predicted"/>
<dbReference type="STRING" id="62062.ENSHHUP00000021087"/>
<accession>A0A4W5KWI5</accession>
<name>A0A4W5KWI5_9TELE</name>
<feature type="domain" description="Fibronectin type-III" evidence="1">
    <location>
        <begin position="23"/>
        <end position="77"/>
    </location>
</feature>
<dbReference type="PROSITE" id="PS50853">
    <property type="entry name" value="FN3"/>
    <property type="match status" value="1"/>
</dbReference>
<organism evidence="2 3">
    <name type="scientific">Hucho hucho</name>
    <name type="common">huchen</name>
    <dbReference type="NCBI Taxonomy" id="62062"/>
    <lineage>
        <taxon>Eukaryota</taxon>
        <taxon>Metazoa</taxon>
        <taxon>Chordata</taxon>
        <taxon>Craniata</taxon>
        <taxon>Vertebrata</taxon>
        <taxon>Euteleostomi</taxon>
        <taxon>Actinopterygii</taxon>
        <taxon>Neopterygii</taxon>
        <taxon>Teleostei</taxon>
        <taxon>Protacanthopterygii</taxon>
        <taxon>Salmoniformes</taxon>
        <taxon>Salmonidae</taxon>
        <taxon>Salmoninae</taxon>
        <taxon>Hucho</taxon>
    </lineage>
</organism>
<reference evidence="2" key="3">
    <citation type="submission" date="2025-09" db="UniProtKB">
        <authorList>
            <consortium name="Ensembl"/>
        </authorList>
    </citation>
    <scope>IDENTIFICATION</scope>
</reference>
<reference evidence="3" key="1">
    <citation type="submission" date="2018-06" db="EMBL/GenBank/DDBJ databases">
        <title>Genome assembly of Danube salmon.</title>
        <authorList>
            <person name="Macqueen D.J."/>
            <person name="Gundappa M.K."/>
        </authorList>
    </citation>
    <scope>NUCLEOTIDE SEQUENCE [LARGE SCALE GENOMIC DNA]</scope>
</reference>
<dbReference type="CDD" id="cd00063">
    <property type="entry name" value="FN3"/>
    <property type="match status" value="1"/>
</dbReference>